<dbReference type="CDD" id="cd02024">
    <property type="entry name" value="NRK1"/>
    <property type="match status" value="1"/>
</dbReference>
<dbReference type="Gene3D" id="3.40.50.300">
    <property type="entry name" value="P-loop containing nucleotide triphosphate hydrolases"/>
    <property type="match status" value="1"/>
</dbReference>
<dbReference type="HOGENOM" id="CLU_058668_1_1_1"/>
<dbReference type="InterPro" id="IPR006083">
    <property type="entry name" value="PRK/URK"/>
</dbReference>
<dbReference type="PANTHER" id="PTHR10285">
    <property type="entry name" value="URIDINE KINASE"/>
    <property type="match status" value="1"/>
</dbReference>
<dbReference type="PRINTS" id="PR00988">
    <property type="entry name" value="URIDINKINASE"/>
</dbReference>
<evidence type="ECO:0000313" key="2">
    <source>
        <dbReference type="EMBL" id="EGV60663.1"/>
    </source>
</evidence>
<protein>
    <submittedName>
        <fullName evidence="2">p-loop containing nucleoside triphosphate hydrolase protein</fullName>
    </submittedName>
</protein>
<dbReference type="Pfam" id="PF00485">
    <property type="entry name" value="PRK"/>
    <property type="match status" value="1"/>
</dbReference>
<dbReference type="GO" id="GO:0016787">
    <property type="term" value="F:hydrolase activity"/>
    <property type="evidence" value="ECO:0007669"/>
    <property type="project" value="UniProtKB-KW"/>
</dbReference>
<proteinExistence type="predicted"/>
<dbReference type="OrthoDB" id="10067491at2759"/>
<dbReference type="InterPro" id="IPR027417">
    <property type="entry name" value="P-loop_NTPase"/>
</dbReference>
<dbReference type="GO" id="GO:0005524">
    <property type="term" value="F:ATP binding"/>
    <property type="evidence" value="ECO:0007669"/>
    <property type="project" value="InterPro"/>
</dbReference>
<organism evidence="3">
    <name type="scientific">Candida tenuis (strain ATCC 10573 / BCRC 21748 / CBS 615 / JCM 9827 / NBRC 10315 / NRRL Y-1498 / VKM Y-70)</name>
    <name type="common">Yeast</name>
    <name type="synonym">Yamadazyma tenuis</name>
    <dbReference type="NCBI Taxonomy" id="590646"/>
    <lineage>
        <taxon>Eukaryota</taxon>
        <taxon>Fungi</taxon>
        <taxon>Dikarya</taxon>
        <taxon>Ascomycota</taxon>
        <taxon>Saccharomycotina</taxon>
        <taxon>Pichiomycetes</taxon>
        <taxon>Debaryomycetaceae</taxon>
        <taxon>Yamadazyma</taxon>
    </lineage>
</organism>
<reference evidence="2 3" key="1">
    <citation type="journal article" date="2011" name="Proc. Natl. Acad. Sci. U.S.A.">
        <title>Comparative genomics of xylose-fermenting fungi for enhanced biofuel production.</title>
        <authorList>
            <person name="Wohlbach D.J."/>
            <person name="Kuo A."/>
            <person name="Sato T.K."/>
            <person name="Potts K.M."/>
            <person name="Salamov A.A."/>
            <person name="LaButti K.M."/>
            <person name="Sun H."/>
            <person name="Clum A."/>
            <person name="Pangilinan J.L."/>
            <person name="Lindquist E.A."/>
            <person name="Lucas S."/>
            <person name="Lapidus A."/>
            <person name="Jin M."/>
            <person name="Gunawan C."/>
            <person name="Balan V."/>
            <person name="Dale B.E."/>
            <person name="Jeffries T.W."/>
            <person name="Zinkel R."/>
            <person name="Barry K.W."/>
            <person name="Grigoriev I.V."/>
            <person name="Gasch A.P."/>
        </authorList>
    </citation>
    <scope>NUCLEOTIDE SEQUENCE [LARGE SCALE GENOMIC DNA]</scope>
    <source>
        <strain evidence="3">ATCC 10573 / BCRC 21748 / CBS 615 / JCM 9827 / NBRC 10315 / NRRL Y-1498 / VKM Y-70</strain>
    </source>
</reference>
<dbReference type="Proteomes" id="UP000000707">
    <property type="component" value="Unassembled WGS sequence"/>
</dbReference>
<dbReference type="KEGG" id="cten:18248419"/>
<dbReference type="EMBL" id="GL996528">
    <property type="protein sequence ID" value="EGV60663.1"/>
    <property type="molecule type" value="Genomic_DNA"/>
</dbReference>
<dbReference type="SUPFAM" id="SSF52540">
    <property type="entry name" value="P-loop containing nucleoside triphosphate hydrolases"/>
    <property type="match status" value="1"/>
</dbReference>
<name>G3BF80_CANTC</name>
<accession>G3BF80</accession>
<gene>
    <name evidence="2" type="ORF">CANTEDRAFT_116719</name>
</gene>
<evidence type="ECO:0000259" key="1">
    <source>
        <dbReference type="Pfam" id="PF00485"/>
    </source>
</evidence>
<dbReference type="STRING" id="590646.G3BF80"/>
<dbReference type="GeneID" id="18248419"/>
<keyword evidence="2" id="KW-0378">Hydrolase</keyword>
<dbReference type="GO" id="GO:0016301">
    <property type="term" value="F:kinase activity"/>
    <property type="evidence" value="ECO:0007669"/>
    <property type="project" value="InterPro"/>
</dbReference>
<keyword evidence="3" id="KW-1185">Reference proteome</keyword>
<feature type="domain" description="Phosphoribulokinase/uridine kinase" evidence="1">
    <location>
        <begin position="15"/>
        <end position="163"/>
    </location>
</feature>
<sequence length="244" mass="28219">MENKNNEVSDLKIIIVGISGPSSSGKTTVTKNLLNLLDCQILHQDDFYFPDDQIPVDHKTGEQNWDHPDSIDFDKFITYIQKVKAGEEFPEKIDTLEPDINLKLSAQEITELKAKLQNQLKGVKIVLVDGFMLFHDKTLVDLFDLKLFYYSTYDCLKSRRANRKGYSTIAGFWVDPPNYFDDYVWPAYASFHKHLFTHADVNNTLNEHALVDLKIRAYKNDDNSNITEMVSWSIEQILDYTRAL</sequence>
<dbReference type="AlphaFoldDB" id="G3BF80"/>
<evidence type="ECO:0000313" key="3">
    <source>
        <dbReference type="Proteomes" id="UP000000707"/>
    </source>
</evidence>
<dbReference type="eggNOG" id="KOG3308">
    <property type="taxonomic scope" value="Eukaryota"/>
</dbReference>